<organism evidence="1 2">
    <name type="scientific">candidate division TA06 bacterium</name>
    <dbReference type="NCBI Taxonomy" id="2250710"/>
    <lineage>
        <taxon>Bacteria</taxon>
        <taxon>Bacteria division TA06</taxon>
    </lineage>
</organism>
<evidence type="ECO:0000313" key="1">
    <source>
        <dbReference type="EMBL" id="MBI4725660.1"/>
    </source>
</evidence>
<dbReference type="AlphaFoldDB" id="A0A933MJH0"/>
<comment type="caution">
    <text evidence="1">The sequence shown here is derived from an EMBL/GenBank/DDBJ whole genome shotgun (WGS) entry which is preliminary data.</text>
</comment>
<dbReference type="EMBL" id="JACQXR010000004">
    <property type="protein sequence ID" value="MBI4725660.1"/>
    <property type="molecule type" value="Genomic_DNA"/>
</dbReference>
<protein>
    <submittedName>
        <fullName evidence="1">Uncharacterized protein</fullName>
    </submittedName>
</protein>
<proteinExistence type="predicted"/>
<evidence type="ECO:0000313" key="2">
    <source>
        <dbReference type="Proteomes" id="UP000736328"/>
    </source>
</evidence>
<name>A0A933MJH0_UNCT6</name>
<accession>A0A933MJH0</accession>
<reference evidence="1" key="1">
    <citation type="submission" date="2020-07" db="EMBL/GenBank/DDBJ databases">
        <title>Huge and variable diversity of episymbiotic CPR bacteria and DPANN archaea in groundwater ecosystems.</title>
        <authorList>
            <person name="He C.Y."/>
            <person name="Keren R."/>
            <person name="Whittaker M."/>
            <person name="Farag I.F."/>
            <person name="Doudna J."/>
            <person name="Cate J.H.D."/>
            <person name="Banfield J.F."/>
        </authorList>
    </citation>
    <scope>NUCLEOTIDE SEQUENCE</scope>
    <source>
        <strain evidence="1">NC_groundwater_1520_Pr4_B-0.1um_53_5</strain>
    </source>
</reference>
<dbReference type="Proteomes" id="UP000736328">
    <property type="component" value="Unassembled WGS sequence"/>
</dbReference>
<gene>
    <name evidence="1" type="ORF">HY768_00280</name>
</gene>
<sequence>MVDRELKLTQSFLDSLIICPKEIIEPPKKEMQLLNGSWRNSMKLKSKDGKHEFTVFMRKNEAFEEDFSIGLVYHTKEKIGDIILARYNGPHDVVEDLESVPHFGYHIHTGKAENIEKGMKPERGGLLTKKYASYQEALMCALADFHITNAGEHFPTYQSPTLFGE</sequence>